<name>A0A1G5CQC1_9PAST</name>
<evidence type="ECO:0000256" key="1">
    <source>
        <dbReference type="ARBA" id="ARBA00022729"/>
    </source>
</evidence>
<dbReference type="EMBL" id="FMUQ01000009">
    <property type="protein sequence ID" value="SCY04749.1"/>
    <property type="molecule type" value="Genomic_DNA"/>
</dbReference>
<organism evidence="3 4">
    <name type="scientific">Basfia succiniciproducens</name>
    <dbReference type="NCBI Taxonomy" id="653940"/>
    <lineage>
        <taxon>Bacteria</taxon>
        <taxon>Pseudomonadati</taxon>
        <taxon>Pseudomonadota</taxon>
        <taxon>Gammaproteobacteria</taxon>
        <taxon>Pasteurellales</taxon>
        <taxon>Pasteurellaceae</taxon>
        <taxon>Basfia</taxon>
    </lineage>
</organism>
<dbReference type="SUPFAM" id="SSF53850">
    <property type="entry name" value="Periplasmic binding protein-like II"/>
    <property type="match status" value="1"/>
</dbReference>
<evidence type="ECO:0000313" key="4">
    <source>
        <dbReference type="Proteomes" id="UP000199588"/>
    </source>
</evidence>
<feature type="signal peptide" evidence="2">
    <location>
        <begin position="1"/>
        <end position="26"/>
    </location>
</feature>
<dbReference type="PANTHER" id="PTHR33376">
    <property type="match status" value="1"/>
</dbReference>
<keyword evidence="4" id="KW-1185">Reference proteome</keyword>
<evidence type="ECO:0000313" key="3">
    <source>
        <dbReference type="EMBL" id="SCY04749.1"/>
    </source>
</evidence>
<protein>
    <submittedName>
        <fullName evidence="3">Tripartite ATP-independent transporter solute receptor, DctP family</fullName>
    </submittedName>
</protein>
<evidence type="ECO:0000256" key="2">
    <source>
        <dbReference type="SAM" id="SignalP"/>
    </source>
</evidence>
<comment type="caution">
    <text evidence="3">The sequence shown here is derived from an EMBL/GenBank/DDBJ whole genome shotgun (WGS) entry which is preliminary data.</text>
</comment>
<proteinExistence type="predicted"/>
<dbReference type="NCBIfam" id="TIGR00787">
    <property type="entry name" value="dctP"/>
    <property type="match status" value="1"/>
</dbReference>
<accession>A0A1G5CQC1</accession>
<sequence>MKLFSLNKLSALIAGVALLSAVTAQAETALRFGYEAPRSDTQHIAAKKFNDLLKEKTNGEIKLNLFPDSTLGNAQTMISAVRGGTVDLEMSSSSNFTGLVSELNVIDIPFIFKDRTHAYQVLDGEIGQKLLSQLDAHGLKGIAFWEVGFRGFTNSKHPVTKPEDIKGLKVRTNQNPMYIKAFSILGANPVPMPLSELYTALETKAVDAQEHPIGIVWSSKLYEVQKYFSFTNHGYTPLIVVMNKAKFDGLSPELQKAIVDAAQEAGKYQRQLNLDNEQGIVEKMKKAGIEFVDNLDTAPFKAAVEQETRKAFIDANGDSLIKQIDALGK</sequence>
<dbReference type="RefSeq" id="WP_090655334.1">
    <property type="nucleotide sequence ID" value="NZ_CP015031.1"/>
</dbReference>
<feature type="chain" id="PRO_5045589416" evidence="2">
    <location>
        <begin position="27"/>
        <end position="329"/>
    </location>
</feature>
<dbReference type="Gene3D" id="3.40.190.170">
    <property type="entry name" value="Bacterial extracellular solute-binding protein, family 7"/>
    <property type="match status" value="1"/>
</dbReference>
<keyword evidence="3" id="KW-0675">Receptor</keyword>
<dbReference type="PIRSF" id="PIRSF006470">
    <property type="entry name" value="DctB"/>
    <property type="match status" value="1"/>
</dbReference>
<keyword evidence="1 2" id="KW-0732">Signal</keyword>
<dbReference type="NCBIfam" id="NF037995">
    <property type="entry name" value="TRAP_S1"/>
    <property type="match status" value="1"/>
</dbReference>
<dbReference type="InterPro" id="IPR018389">
    <property type="entry name" value="DctP_fam"/>
</dbReference>
<dbReference type="InterPro" id="IPR004682">
    <property type="entry name" value="TRAP_DctP"/>
</dbReference>
<dbReference type="CDD" id="cd13679">
    <property type="entry name" value="PBP2_TRAP_YiaO_like"/>
    <property type="match status" value="1"/>
</dbReference>
<dbReference type="Proteomes" id="UP000199588">
    <property type="component" value="Unassembled WGS sequence"/>
</dbReference>
<dbReference type="PANTHER" id="PTHR33376:SF18">
    <property type="entry name" value="2,3-DIKETO-L-GULONATE-BINDING PERIPLASMIC PROTEIN YIAO"/>
    <property type="match status" value="1"/>
</dbReference>
<dbReference type="InterPro" id="IPR038404">
    <property type="entry name" value="TRAP_DctP_sf"/>
</dbReference>
<gene>
    <name evidence="3" type="ORF">SAMN02910354_01286</name>
</gene>
<dbReference type="Pfam" id="PF03480">
    <property type="entry name" value="DctP"/>
    <property type="match status" value="1"/>
</dbReference>
<reference evidence="3 4" key="1">
    <citation type="submission" date="2016-10" db="EMBL/GenBank/DDBJ databases">
        <authorList>
            <person name="Varghese N."/>
            <person name="Submissions S."/>
        </authorList>
    </citation>
    <scope>NUCLEOTIDE SEQUENCE [LARGE SCALE GENOMIC DNA]</scope>
    <source>
        <strain evidence="3 4">DSM 22022</strain>
    </source>
</reference>